<sequence length="253" mass="28395">MKFLIIAKNTFKEVIRDKILYNILFFAILIIGFSVLLGKLSLGEQLKMIKDMGLSCISLFGTIIAIFVGISLVFKEIDKKTIYTIIAKPVSRKQFLLGKFLGLILVLLINVLIMSAGVLLVILGISGTFEWNLLNAIFLIFIELMVITSIAVLFSTFSTPFLSGIFTLAFFIIGHLSEDIKKLGEKSNGLVKFLTSAVYYILPNLDNFNIKGKVVYDQPVGIEFYAFSIAYGLLYIILIMTIAVLIFDRRDFK</sequence>
<evidence type="ECO:0000313" key="3">
    <source>
        <dbReference type="Proteomes" id="UP000178082"/>
    </source>
</evidence>
<accession>A0A1F7SF55</accession>
<feature type="transmembrane region" description="Helical" evidence="1">
    <location>
        <begin position="161"/>
        <end position="177"/>
    </location>
</feature>
<organism evidence="2 3">
    <name type="scientific">Candidatus Schekmanbacteria bacterium RIFCSPLOWO2_12_FULL_38_15</name>
    <dbReference type="NCBI Taxonomy" id="1817883"/>
    <lineage>
        <taxon>Bacteria</taxon>
        <taxon>Candidatus Schekmaniibacteriota</taxon>
    </lineage>
</organism>
<comment type="caution">
    <text evidence="2">The sequence shown here is derived from an EMBL/GenBank/DDBJ whole genome shotgun (WGS) entry which is preliminary data.</text>
</comment>
<keyword evidence="1" id="KW-1133">Transmembrane helix</keyword>
<dbReference type="Pfam" id="PF12679">
    <property type="entry name" value="ABC2_membrane_2"/>
    <property type="match status" value="1"/>
</dbReference>
<name>A0A1F7SF55_9BACT</name>
<dbReference type="PANTHER" id="PTHR43471:SF10">
    <property type="entry name" value="SLL1107 PROTEIN"/>
    <property type="match status" value="1"/>
</dbReference>
<evidence type="ECO:0008006" key="4">
    <source>
        <dbReference type="Google" id="ProtNLM"/>
    </source>
</evidence>
<reference evidence="2 3" key="1">
    <citation type="journal article" date="2016" name="Nat. Commun.">
        <title>Thousands of microbial genomes shed light on interconnected biogeochemical processes in an aquifer system.</title>
        <authorList>
            <person name="Anantharaman K."/>
            <person name="Brown C.T."/>
            <person name="Hug L.A."/>
            <person name="Sharon I."/>
            <person name="Castelle C.J."/>
            <person name="Probst A.J."/>
            <person name="Thomas B.C."/>
            <person name="Singh A."/>
            <person name="Wilkins M.J."/>
            <person name="Karaoz U."/>
            <person name="Brodie E.L."/>
            <person name="Williams K.H."/>
            <person name="Hubbard S.S."/>
            <person name="Banfield J.F."/>
        </authorList>
    </citation>
    <scope>NUCLEOTIDE SEQUENCE [LARGE SCALE GENOMIC DNA]</scope>
</reference>
<feature type="transmembrane region" description="Helical" evidence="1">
    <location>
        <begin position="20"/>
        <end position="40"/>
    </location>
</feature>
<protein>
    <recommendedName>
        <fullName evidence="4">ABC transporter permease</fullName>
    </recommendedName>
</protein>
<gene>
    <name evidence="2" type="ORF">A3G31_05690</name>
</gene>
<dbReference type="GO" id="GO:0005886">
    <property type="term" value="C:plasma membrane"/>
    <property type="evidence" value="ECO:0007669"/>
    <property type="project" value="UniProtKB-SubCell"/>
</dbReference>
<proteinExistence type="predicted"/>
<evidence type="ECO:0000313" key="2">
    <source>
        <dbReference type="EMBL" id="OGL51874.1"/>
    </source>
</evidence>
<dbReference type="STRING" id="1817883.A3G31_05690"/>
<feature type="transmembrane region" description="Helical" evidence="1">
    <location>
        <begin position="224"/>
        <end position="247"/>
    </location>
</feature>
<keyword evidence="1" id="KW-0472">Membrane</keyword>
<dbReference type="EMBL" id="MGDI01000036">
    <property type="protein sequence ID" value="OGL51874.1"/>
    <property type="molecule type" value="Genomic_DNA"/>
</dbReference>
<dbReference type="GO" id="GO:0140359">
    <property type="term" value="F:ABC-type transporter activity"/>
    <property type="evidence" value="ECO:0007669"/>
    <property type="project" value="InterPro"/>
</dbReference>
<feature type="transmembrane region" description="Helical" evidence="1">
    <location>
        <begin position="131"/>
        <end position="154"/>
    </location>
</feature>
<evidence type="ECO:0000256" key="1">
    <source>
        <dbReference type="SAM" id="Phobius"/>
    </source>
</evidence>
<dbReference type="Proteomes" id="UP000178082">
    <property type="component" value="Unassembled WGS sequence"/>
</dbReference>
<dbReference type="AlphaFoldDB" id="A0A1F7SF55"/>
<keyword evidence="1" id="KW-0812">Transmembrane</keyword>
<dbReference type="PANTHER" id="PTHR43471">
    <property type="entry name" value="ABC TRANSPORTER PERMEASE"/>
    <property type="match status" value="1"/>
</dbReference>
<feature type="transmembrane region" description="Helical" evidence="1">
    <location>
        <begin position="95"/>
        <end position="125"/>
    </location>
</feature>
<feature type="transmembrane region" description="Helical" evidence="1">
    <location>
        <begin position="52"/>
        <end position="74"/>
    </location>
</feature>